<evidence type="ECO:0000313" key="6">
    <source>
        <dbReference type="Proteomes" id="UP000054477"/>
    </source>
</evidence>
<sequence>MNVLQGKVAIVTGVSSGIGLETAIAFISAGCNVLGVDLSPAPSGLQDTHFSFYQADLASPSAPSLIVKAAKEAFGGRIDILVNVAGIIDRNEGVETLSDEVWEKVMTINLTAPVKLMREVVGVMKAQGDGEKGKGGSIVNVSSKAGISGAVAGVAYTASKHALVGVTKNTAWLYKDDGVRCNAVCPGAVKTNIAKAVDFSKWDMGAMLKMKPVLDVHVKDVMGGEGVAEPRLCADVILFLASDLSRGVNGAIIPVDQGWSVI</sequence>
<dbReference type="PANTHER" id="PTHR24321:SF8">
    <property type="entry name" value="ESTRADIOL 17-BETA-DEHYDROGENASE 8-RELATED"/>
    <property type="match status" value="1"/>
</dbReference>
<organism evidence="5 6">
    <name type="scientific">Laccaria amethystina LaAM-08-1</name>
    <dbReference type="NCBI Taxonomy" id="1095629"/>
    <lineage>
        <taxon>Eukaryota</taxon>
        <taxon>Fungi</taxon>
        <taxon>Dikarya</taxon>
        <taxon>Basidiomycota</taxon>
        <taxon>Agaricomycotina</taxon>
        <taxon>Agaricomycetes</taxon>
        <taxon>Agaricomycetidae</taxon>
        <taxon>Agaricales</taxon>
        <taxon>Agaricineae</taxon>
        <taxon>Hydnangiaceae</taxon>
        <taxon>Laccaria</taxon>
    </lineage>
</organism>
<name>A0A0C9WZ15_9AGAR</name>
<dbReference type="CDD" id="cd05233">
    <property type="entry name" value="SDR_c"/>
    <property type="match status" value="1"/>
</dbReference>
<comment type="similarity">
    <text evidence="1 4">Belongs to the short-chain dehydrogenases/reductases (SDR) family.</text>
</comment>
<dbReference type="PANTHER" id="PTHR24321">
    <property type="entry name" value="DEHYDROGENASES, SHORT CHAIN"/>
    <property type="match status" value="1"/>
</dbReference>
<dbReference type="Pfam" id="PF00106">
    <property type="entry name" value="adh_short"/>
    <property type="match status" value="1"/>
</dbReference>
<dbReference type="InterPro" id="IPR020904">
    <property type="entry name" value="Sc_DH/Rdtase_CS"/>
</dbReference>
<dbReference type="PRINTS" id="PR00080">
    <property type="entry name" value="SDRFAMILY"/>
</dbReference>
<protein>
    <submittedName>
        <fullName evidence="5">Uncharacterized protein</fullName>
    </submittedName>
</protein>
<keyword evidence="3" id="KW-0560">Oxidoreductase</keyword>
<reference evidence="5 6" key="1">
    <citation type="submission" date="2014-04" db="EMBL/GenBank/DDBJ databases">
        <authorList>
            <consortium name="DOE Joint Genome Institute"/>
            <person name="Kuo A."/>
            <person name="Kohler A."/>
            <person name="Nagy L.G."/>
            <person name="Floudas D."/>
            <person name="Copeland A."/>
            <person name="Barry K.W."/>
            <person name="Cichocki N."/>
            <person name="Veneault-Fourrey C."/>
            <person name="LaButti K."/>
            <person name="Lindquist E.A."/>
            <person name="Lipzen A."/>
            <person name="Lundell T."/>
            <person name="Morin E."/>
            <person name="Murat C."/>
            <person name="Sun H."/>
            <person name="Tunlid A."/>
            <person name="Henrissat B."/>
            <person name="Grigoriev I.V."/>
            <person name="Hibbett D.S."/>
            <person name="Martin F."/>
            <person name="Nordberg H.P."/>
            <person name="Cantor M.N."/>
            <person name="Hua S.X."/>
        </authorList>
    </citation>
    <scope>NUCLEOTIDE SEQUENCE [LARGE SCALE GENOMIC DNA]</scope>
    <source>
        <strain evidence="5 6">LaAM-08-1</strain>
    </source>
</reference>
<dbReference type="PRINTS" id="PR00081">
    <property type="entry name" value="GDHRDH"/>
</dbReference>
<evidence type="ECO:0000256" key="4">
    <source>
        <dbReference type="RuleBase" id="RU000363"/>
    </source>
</evidence>
<evidence type="ECO:0000256" key="1">
    <source>
        <dbReference type="ARBA" id="ARBA00006484"/>
    </source>
</evidence>
<dbReference type="STRING" id="1095629.A0A0C9WZ15"/>
<proteinExistence type="inferred from homology"/>
<dbReference type="EMBL" id="KN838804">
    <property type="protein sequence ID" value="KIJ94233.1"/>
    <property type="molecule type" value="Genomic_DNA"/>
</dbReference>
<dbReference type="HOGENOM" id="CLU_010194_1_0_1"/>
<gene>
    <name evidence="5" type="ORF">K443DRAFT_12308</name>
</gene>
<reference evidence="6" key="2">
    <citation type="submission" date="2015-01" db="EMBL/GenBank/DDBJ databases">
        <title>Evolutionary Origins and Diversification of the Mycorrhizal Mutualists.</title>
        <authorList>
            <consortium name="DOE Joint Genome Institute"/>
            <consortium name="Mycorrhizal Genomics Consortium"/>
            <person name="Kohler A."/>
            <person name="Kuo A."/>
            <person name="Nagy L.G."/>
            <person name="Floudas D."/>
            <person name="Copeland A."/>
            <person name="Barry K.W."/>
            <person name="Cichocki N."/>
            <person name="Veneault-Fourrey C."/>
            <person name="LaButti K."/>
            <person name="Lindquist E.A."/>
            <person name="Lipzen A."/>
            <person name="Lundell T."/>
            <person name="Morin E."/>
            <person name="Murat C."/>
            <person name="Riley R."/>
            <person name="Ohm R."/>
            <person name="Sun H."/>
            <person name="Tunlid A."/>
            <person name="Henrissat B."/>
            <person name="Grigoriev I.V."/>
            <person name="Hibbett D.S."/>
            <person name="Martin F."/>
        </authorList>
    </citation>
    <scope>NUCLEOTIDE SEQUENCE [LARGE SCALE GENOMIC DNA]</scope>
    <source>
        <strain evidence="6">LaAM-08-1</strain>
    </source>
</reference>
<dbReference type="InterPro" id="IPR002347">
    <property type="entry name" value="SDR_fam"/>
</dbReference>
<evidence type="ECO:0000256" key="3">
    <source>
        <dbReference type="ARBA" id="ARBA00023002"/>
    </source>
</evidence>
<dbReference type="SUPFAM" id="SSF51735">
    <property type="entry name" value="NAD(P)-binding Rossmann-fold domains"/>
    <property type="match status" value="1"/>
</dbReference>
<dbReference type="Proteomes" id="UP000054477">
    <property type="component" value="Unassembled WGS sequence"/>
</dbReference>
<dbReference type="InterPro" id="IPR036291">
    <property type="entry name" value="NAD(P)-bd_dom_sf"/>
</dbReference>
<dbReference type="Gene3D" id="3.40.50.720">
    <property type="entry name" value="NAD(P)-binding Rossmann-like Domain"/>
    <property type="match status" value="1"/>
</dbReference>
<accession>A0A0C9WZ15</accession>
<evidence type="ECO:0000313" key="5">
    <source>
        <dbReference type="EMBL" id="KIJ94233.1"/>
    </source>
</evidence>
<dbReference type="PROSITE" id="PS00061">
    <property type="entry name" value="ADH_SHORT"/>
    <property type="match status" value="1"/>
</dbReference>
<keyword evidence="2" id="KW-0521">NADP</keyword>
<dbReference type="AlphaFoldDB" id="A0A0C9WZ15"/>
<evidence type="ECO:0000256" key="2">
    <source>
        <dbReference type="ARBA" id="ARBA00022857"/>
    </source>
</evidence>
<keyword evidence="6" id="KW-1185">Reference proteome</keyword>
<dbReference type="FunFam" id="3.40.50.720:FF:000084">
    <property type="entry name" value="Short-chain dehydrogenase reductase"/>
    <property type="match status" value="1"/>
</dbReference>
<dbReference type="OrthoDB" id="47007at2759"/>
<dbReference type="GO" id="GO:0016491">
    <property type="term" value="F:oxidoreductase activity"/>
    <property type="evidence" value="ECO:0007669"/>
    <property type="project" value="UniProtKB-KW"/>
</dbReference>